<proteinExistence type="predicted"/>
<sequence length="113" mass="12131">MSTQAIAPGFPSTQRLGCASRELGAVPLFPSECARRPSLPSRWATAVYQFPLAPLFVGSLLIVMIWFVVQLDSSVADHARCSALVVCDESCERGTVGKALCPIDPEVLRVLGQ</sequence>
<reference evidence="2" key="1">
    <citation type="journal article" date="2015" name="Nature">
        <title>Complex archaea that bridge the gap between prokaryotes and eukaryotes.</title>
        <authorList>
            <person name="Spang A."/>
            <person name="Saw J.H."/>
            <person name="Jorgensen S.L."/>
            <person name="Zaremba-Niedzwiedzka K."/>
            <person name="Martijn J."/>
            <person name="Lind A.E."/>
            <person name="van Eijk R."/>
            <person name="Schleper C."/>
            <person name="Guy L."/>
            <person name="Ettema T.J."/>
        </authorList>
    </citation>
    <scope>NUCLEOTIDE SEQUENCE</scope>
</reference>
<keyword evidence="1" id="KW-0472">Membrane</keyword>
<protein>
    <submittedName>
        <fullName evidence="2">Uncharacterized protein</fullName>
    </submittedName>
</protein>
<evidence type="ECO:0000256" key="1">
    <source>
        <dbReference type="SAM" id="Phobius"/>
    </source>
</evidence>
<evidence type="ECO:0000313" key="2">
    <source>
        <dbReference type="EMBL" id="KKN34462.1"/>
    </source>
</evidence>
<feature type="transmembrane region" description="Helical" evidence="1">
    <location>
        <begin position="46"/>
        <end position="69"/>
    </location>
</feature>
<gene>
    <name evidence="2" type="ORF">LCGC14_0793610</name>
</gene>
<name>A0A0F9QBQ7_9ZZZZ</name>
<keyword evidence="1" id="KW-1133">Transmembrane helix</keyword>
<accession>A0A0F9QBQ7</accession>
<dbReference type="AlphaFoldDB" id="A0A0F9QBQ7"/>
<comment type="caution">
    <text evidence="2">The sequence shown here is derived from an EMBL/GenBank/DDBJ whole genome shotgun (WGS) entry which is preliminary data.</text>
</comment>
<keyword evidence="1" id="KW-0812">Transmembrane</keyword>
<dbReference type="EMBL" id="LAZR01002103">
    <property type="protein sequence ID" value="KKN34462.1"/>
    <property type="molecule type" value="Genomic_DNA"/>
</dbReference>
<organism evidence="2">
    <name type="scientific">marine sediment metagenome</name>
    <dbReference type="NCBI Taxonomy" id="412755"/>
    <lineage>
        <taxon>unclassified sequences</taxon>
        <taxon>metagenomes</taxon>
        <taxon>ecological metagenomes</taxon>
    </lineage>
</organism>